<reference evidence="2 3" key="1">
    <citation type="journal article" date="2015" name="Stand. Genomic Sci.">
        <title>Genomic Encyclopedia of Bacterial and Archaeal Type Strains, Phase III: the genomes of soil and plant-associated and newly described type strains.</title>
        <authorList>
            <person name="Whitman W.B."/>
            <person name="Woyke T."/>
            <person name="Klenk H.P."/>
            <person name="Zhou Y."/>
            <person name="Lilburn T.G."/>
            <person name="Beck B.J."/>
            <person name="De Vos P."/>
            <person name="Vandamme P."/>
            <person name="Eisen J.A."/>
            <person name="Garrity G."/>
            <person name="Hugenholtz P."/>
            <person name="Kyrpides N.C."/>
        </authorList>
    </citation>
    <scope>NUCLEOTIDE SEQUENCE [LARGE SCALE GENOMIC DNA]</scope>
    <source>
        <strain evidence="2 3">VKM Ac-2572</strain>
    </source>
</reference>
<dbReference type="OrthoDB" id="8526151at2"/>
<keyword evidence="3" id="KW-1185">Reference proteome</keyword>
<feature type="domain" description="SnoaL-like" evidence="1">
    <location>
        <begin position="11"/>
        <end position="122"/>
    </location>
</feature>
<protein>
    <submittedName>
        <fullName evidence="2">SnoaL-like protein</fullName>
    </submittedName>
</protein>
<gene>
    <name evidence="2" type="ORF">EV652_112118</name>
</gene>
<dbReference type="Pfam" id="PF12680">
    <property type="entry name" value="SnoaL_2"/>
    <property type="match status" value="1"/>
</dbReference>
<organism evidence="2 3">
    <name type="scientific">Kribbella steppae</name>
    <dbReference type="NCBI Taxonomy" id="2512223"/>
    <lineage>
        <taxon>Bacteria</taxon>
        <taxon>Bacillati</taxon>
        <taxon>Actinomycetota</taxon>
        <taxon>Actinomycetes</taxon>
        <taxon>Propionibacteriales</taxon>
        <taxon>Kribbellaceae</taxon>
        <taxon>Kribbella</taxon>
    </lineage>
</organism>
<evidence type="ECO:0000313" key="2">
    <source>
        <dbReference type="EMBL" id="TCO20372.1"/>
    </source>
</evidence>
<dbReference type="RefSeq" id="WP_132212899.1">
    <property type="nucleotide sequence ID" value="NZ_SLWN01000012.1"/>
</dbReference>
<dbReference type="SUPFAM" id="SSF54427">
    <property type="entry name" value="NTF2-like"/>
    <property type="match status" value="1"/>
</dbReference>
<dbReference type="AlphaFoldDB" id="A0A4R2H470"/>
<sequence>MDHETAQDWLDRYVEAWRSYDPDDISRLFSENVAYRYHPYDEPIAGRDAVVASWLGESASASASTRDAPGTYDAEYSPVAVDGDTVVATGTSQYRETRDGPVVRTYENCFVMRFDDAGRCREFTEYYLRRP</sequence>
<evidence type="ECO:0000313" key="3">
    <source>
        <dbReference type="Proteomes" id="UP000294508"/>
    </source>
</evidence>
<evidence type="ECO:0000259" key="1">
    <source>
        <dbReference type="Pfam" id="PF12680"/>
    </source>
</evidence>
<comment type="caution">
    <text evidence="2">The sequence shown here is derived from an EMBL/GenBank/DDBJ whole genome shotgun (WGS) entry which is preliminary data.</text>
</comment>
<dbReference type="InterPro" id="IPR032710">
    <property type="entry name" value="NTF2-like_dom_sf"/>
</dbReference>
<dbReference type="EMBL" id="SLWN01000012">
    <property type="protein sequence ID" value="TCO20372.1"/>
    <property type="molecule type" value="Genomic_DNA"/>
</dbReference>
<dbReference type="Gene3D" id="3.10.450.50">
    <property type="match status" value="1"/>
</dbReference>
<name>A0A4R2H470_9ACTN</name>
<dbReference type="Proteomes" id="UP000294508">
    <property type="component" value="Unassembled WGS sequence"/>
</dbReference>
<proteinExistence type="predicted"/>
<dbReference type="InterPro" id="IPR037401">
    <property type="entry name" value="SnoaL-like"/>
</dbReference>
<accession>A0A4R2H470</accession>